<dbReference type="InParanoid" id="A0A420WKY9"/>
<keyword evidence="1" id="KW-0472">Membrane</keyword>
<keyword evidence="3" id="KW-1185">Reference proteome</keyword>
<dbReference type="EMBL" id="RBII01000001">
    <property type="protein sequence ID" value="RKQ71639.1"/>
    <property type="molecule type" value="Genomic_DNA"/>
</dbReference>
<evidence type="ECO:0000313" key="2">
    <source>
        <dbReference type="EMBL" id="RKQ71639.1"/>
    </source>
</evidence>
<reference evidence="2 3" key="1">
    <citation type="submission" date="2018-10" db="EMBL/GenBank/DDBJ databases">
        <title>Genomic Encyclopedia of Type Strains, Phase IV (KMG-IV): sequencing the most valuable type-strain genomes for metagenomic binning, comparative biology and taxonomic classification.</title>
        <authorList>
            <person name="Goeker M."/>
        </authorList>
    </citation>
    <scope>NUCLEOTIDE SEQUENCE [LARGE SCALE GENOMIC DNA]</scope>
    <source>
        <strain evidence="2 3">DSM 22008</strain>
    </source>
</reference>
<protein>
    <submittedName>
        <fullName evidence="2">Uncharacterized protein</fullName>
    </submittedName>
</protein>
<accession>A0A420WKY9</accession>
<organism evidence="2 3">
    <name type="scientific">Litorimonas taeanensis</name>
    <dbReference type="NCBI Taxonomy" id="568099"/>
    <lineage>
        <taxon>Bacteria</taxon>
        <taxon>Pseudomonadati</taxon>
        <taxon>Pseudomonadota</taxon>
        <taxon>Alphaproteobacteria</taxon>
        <taxon>Maricaulales</taxon>
        <taxon>Robiginitomaculaceae</taxon>
    </lineage>
</organism>
<comment type="caution">
    <text evidence="2">The sequence shown here is derived from an EMBL/GenBank/DDBJ whole genome shotgun (WGS) entry which is preliminary data.</text>
</comment>
<evidence type="ECO:0000256" key="1">
    <source>
        <dbReference type="SAM" id="Phobius"/>
    </source>
</evidence>
<name>A0A420WKY9_9PROT</name>
<sequence length="31" mass="3226">MAKQLVMDVLSGAVLAGFVGVMTLWMMVLGG</sequence>
<feature type="transmembrane region" description="Helical" evidence="1">
    <location>
        <begin position="9"/>
        <end position="28"/>
    </location>
</feature>
<proteinExistence type="predicted"/>
<dbReference type="Proteomes" id="UP000282211">
    <property type="component" value="Unassembled WGS sequence"/>
</dbReference>
<keyword evidence="1" id="KW-0812">Transmembrane</keyword>
<keyword evidence="1" id="KW-1133">Transmembrane helix</keyword>
<gene>
    <name evidence="2" type="ORF">DES40_0966</name>
</gene>
<dbReference type="AlphaFoldDB" id="A0A420WKY9"/>
<evidence type="ECO:0000313" key="3">
    <source>
        <dbReference type="Proteomes" id="UP000282211"/>
    </source>
</evidence>